<evidence type="ECO:0000313" key="3">
    <source>
        <dbReference type="EMBL" id="OQP64151.1"/>
    </source>
</evidence>
<gene>
    <name evidence="3" type="ORF">A3860_22355</name>
</gene>
<reference evidence="3 4" key="1">
    <citation type="submission" date="2016-03" db="EMBL/GenBank/DDBJ databases">
        <title>Niastella vici sp. nov., isolated from farmland soil.</title>
        <authorList>
            <person name="Chen L."/>
            <person name="Wang D."/>
            <person name="Yang S."/>
            <person name="Wang G."/>
        </authorList>
    </citation>
    <scope>NUCLEOTIDE SEQUENCE [LARGE SCALE GENOMIC DNA]</scope>
    <source>
        <strain evidence="3 4">DJ57</strain>
    </source>
</reference>
<feature type="signal peptide" evidence="2">
    <location>
        <begin position="1"/>
        <end position="21"/>
    </location>
</feature>
<accession>A0A1V9G0L6</accession>
<comment type="caution">
    <text evidence="3">The sequence shown here is derived from an EMBL/GenBank/DDBJ whole genome shotgun (WGS) entry which is preliminary data.</text>
</comment>
<evidence type="ECO:0000256" key="2">
    <source>
        <dbReference type="SAM" id="SignalP"/>
    </source>
</evidence>
<sequence length="141" mass="15853">MRKVLLLTPIALLFFCMSVSAQEVNTDSLSLVSKINADQTKLEKLQSQLEQQIKKKEDATMRAQESANENLKAANKLSDKPGNKKLARRADKKASIAKRDAKNARKASGRVDDLQKDIENTKQRITANQGKLNKFKDGRRE</sequence>
<protein>
    <recommendedName>
        <fullName evidence="5">SlyB protein</fullName>
    </recommendedName>
</protein>
<dbReference type="EMBL" id="LVYD01000043">
    <property type="protein sequence ID" value="OQP64151.1"/>
    <property type="molecule type" value="Genomic_DNA"/>
</dbReference>
<evidence type="ECO:0008006" key="5">
    <source>
        <dbReference type="Google" id="ProtNLM"/>
    </source>
</evidence>
<feature type="compositionally biased region" description="Basic and acidic residues" evidence="1">
    <location>
        <begin position="77"/>
        <end position="122"/>
    </location>
</feature>
<feature type="region of interest" description="Disordered" evidence="1">
    <location>
        <begin position="53"/>
        <end position="141"/>
    </location>
</feature>
<dbReference type="AlphaFoldDB" id="A0A1V9G0L6"/>
<dbReference type="RefSeq" id="WP_081147331.1">
    <property type="nucleotide sequence ID" value="NZ_LVYD01000043.1"/>
</dbReference>
<organism evidence="3 4">
    <name type="scientific">Niastella vici</name>
    <dbReference type="NCBI Taxonomy" id="1703345"/>
    <lineage>
        <taxon>Bacteria</taxon>
        <taxon>Pseudomonadati</taxon>
        <taxon>Bacteroidota</taxon>
        <taxon>Chitinophagia</taxon>
        <taxon>Chitinophagales</taxon>
        <taxon>Chitinophagaceae</taxon>
        <taxon>Niastella</taxon>
    </lineage>
</organism>
<name>A0A1V9G0L6_9BACT</name>
<dbReference type="Proteomes" id="UP000192796">
    <property type="component" value="Unassembled WGS sequence"/>
</dbReference>
<evidence type="ECO:0000256" key="1">
    <source>
        <dbReference type="SAM" id="MobiDB-lite"/>
    </source>
</evidence>
<keyword evidence="4" id="KW-1185">Reference proteome</keyword>
<proteinExistence type="predicted"/>
<evidence type="ECO:0000313" key="4">
    <source>
        <dbReference type="Proteomes" id="UP000192796"/>
    </source>
</evidence>
<dbReference type="OrthoDB" id="672155at2"/>
<feature type="chain" id="PRO_5012258101" description="SlyB protein" evidence="2">
    <location>
        <begin position="22"/>
        <end position="141"/>
    </location>
</feature>
<keyword evidence="2" id="KW-0732">Signal</keyword>